<dbReference type="InterPro" id="IPR053172">
    <property type="entry name" value="Tn903_transposase"/>
</dbReference>
<name>A0A5J4R8X0_9ZZZZ</name>
<organism evidence="2">
    <name type="scientific">termite gut metagenome</name>
    <dbReference type="NCBI Taxonomy" id="433724"/>
    <lineage>
        <taxon>unclassified sequences</taxon>
        <taxon>metagenomes</taxon>
        <taxon>organismal metagenomes</taxon>
    </lineage>
</organism>
<gene>
    <name evidence="2" type="ORF">EZS27_020782</name>
</gene>
<dbReference type="AlphaFoldDB" id="A0A5J4R8X0"/>
<evidence type="ECO:0000313" key="2">
    <source>
        <dbReference type="EMBL" id="KAA6330527.1"/>
    </source>
</evidence>
<reference evidence="2" key="1">
    <citation type="submission" date="2019-03" db="EMBL/GenBank/DDBJ databases">
        <title>Single cell metagenomics reveals metabolic interactions within the superorganism composed of flagellate Streblomastix strix and complex community of Bacteroidetes bacteria on its surface.</title>
        <authorList>
            <person name="Treitli S.C."/>
            <person name="Kolisko M."/>
            <person name="Husnik F."/>
            <person name="Keeling P."/>
            <person name="Hampl V."/>
        </authorList>
    </citation>
    <scope>NUCLEOTIDE SEQUENCE</scope>
    <source>
        <strain evidence="2">STM</strain>
    </source>
</reference>
<dbReference type="InterPro" id="IPR053520">
    <property type="entry name" value="Transposase_Tn903"/>
</dbReference>
<feature type="domain" description="Transposase DDE" evidence="1">
    <location>
        <begin position="27"/>
        <end position="139"/>
    </location>
</feature>
<evidence type="ECO:0000259" key="1">
    <source>
        <dbReference type="Pfam" id="PF13737"/>
    </source>
</evidence>
<dbReference type="InterPro" id="IPR025668">
    <property type="entry name" value="Tnp_DDE_dom"/>
</dbReference>
<dbReference type="NCBIfam" id="NF033579">
    <property type="entry name" value="transpos_IS5_2"/>
    <property type="match status" value="1"/>
</dbReference>
<proteinExistence type="predicted"/>
<accession>A0A5J4R8X0</accession>
<protein>
    <recommendedName>
        <fullName evidence="1">Transposase DDE domain-containing protein</fullName>
    </recommendedName>
</protein>
<dbReference type="PANTHER" id="PTHR34631:SF3">
    <property type="entry name" value="ISSOD12 TRANSPOSASE TNPA_ISSOD12"/>
    <property type="match status" value="1"/>
</dbReference>
<dbReference type="Pfam" id="PF13737">
    <property type="entry name" value="DDE_Tnp_1_5"/>
    <property type="match status" value="1"/>
</dbReference>
<dbReference type="EMBL" id="SNRY01001491">
    <property type="protein sequence ID" value="KAA6330527.1"/>
    <property type="molecule type" value="Genomic_DNA"/>
</dbReference>
<sequence length="325" mass="37149">MSTLPTFRAKDTYKVRNWKAYNSSLCKRGSLTLYLEDSVLKEWELCSQKKKQIGEQTYSDSIIQCCLLMKISYGLKLRQSKGFLESTFSLLRKSHLLVPDYSTLSRRQNSLSVEVSRRLECGENLTVGIDSTGLKVYGEGEWKVRKHGSSKRRTWRKLHICIDLDTQEILSVELTGNQEDDAAVGKRMLEGKMAHIKGFKGDGAYDDFGFREKLGAGIIQTIPPPKDAVIHKPKKNKPVPDFLIQRNEAVSQIQAQGSKAWKEQQGYHHRSLNEVVMFRYKTIFSGELNARTIENQTTEVKLKCFLLNKFKEIGMPISYKVEKVA</sequence>
<dbReference type="PANTHER" id="PTHR34631">
    <property type="match status" value="1"/>
</dbReference>
<comment type="caution">
    <text evidence="2">The sequence shown here is derived from an EMBL/GenBank/DDBJ whole genome shotgun (WGS) entry which is preliminary data.</text>
</comment>